<organism evidence="2 3">
    <name type="scientific">Thanatephorus cucumeris (strain AG1-IB / isolate 7/3/14)</name>
    <name type="common">Lettuce bottom rot fungus</name>
    <name type="synonym">Rhizoctonia solani</name>
    <dbReference type="NCBI Taxonomy" id="1108050"/>
    <lineage>
        <taxon>Eukaryota</taxon>
        <taxon>Fungi</taxon>
        <taxon>Dikarya</taxon>
        <taxon>Basidiomycota</taxon>
        <taxon>Agaricomycotina</taxon>
        <taxon>Agaricomycetes</taxon>
        <taxon>Cantharellales</taxon>
        <taxon>Ceratobasidiaceae</taxon>
        <taxon>Rhizoctonia</taxon>
        <taxon>Rhizoctonia solani AG-1</taxon>
    </lineage>
</organism>
<evidence type="ECO:0000256" key="1">
    <source>
        <dbReference type="SAM" id="MobiDB-lite"/>
    </source>
</evidence>
<dbReference type="EMBL" id="LN679152">
    <property type="protein sequence ID" value="CEL61279.1"/>
    <property type="molecule type" value="Genomic_DNA"/>
</dbReference>
<dbReference type="AlphaFoldDB" id="A0A0B7FWK5"/>
<feature type="region of interest" description="Disordered" evidence="1">
    <location>
        <begin position="1"/>
        <end position="23"/>
    </location>
</feature>
<evidence type="ECO:0000313" key="3">
    <source>
        <dbReference type="Proteomes" id="UP000059188"/>
    </source>
</evidence>
<evidence type="ECO:0000313" key="2">
    <source>
        <dbReference type="EMBL" id="CEL61279.1"/>
    </source>
</evidence>
<feature type="region of interest" description="Disordered" evidence="1">
    <location>
        <begin position="35"/>
        <end position="67"/>
    </location>
</feature>
<protein>
    <submittedName>
        <fullName evidence="2">Uncharacterized protein</fullName>
    </submittedName>
</protein>
<accession>A0A0B7FWK5</accession>
<gene>
    <name evidence="2" type="ORF">RSOLAG1IB_09901</name>
</gene>
<sequence length="67" mass="7113">MKTSLRYMAGGAQRNNAERKNEIKTASCGQAQLEAVPNPQGSTQPSTPDDSAAPCHLRQPRCSIVGS</sequence>
<name>A0A0B7FWK5_THACB</name>
<proteinExistence type="predicted"/>
<dbReference type="Proteomes" id="UP000059188">
    <property type="component" value="Unassembled WGS sequence"/>
</dbReference>
<keyword evidence="3" id="KW-1185">Reference proteome</keyword>
<reference evidence="2 3" key="1">
    <citation type="submission" date="2014-11" db="EMBL/GenBank/DDBJ databases">
        <authorList>
            <person name="Wibberg Daniel"/>
        </authorList>
    </citation>
    <scope>NUCLEOTIDE SEQUENCE [LARGE SCALE GENOMIC DNA]</scope>
    <source>
        <strain evidence="2">Rhizoctonia solani AG1-IB 7/3/14</strain>
    </source>
</reference>
<feature type="compositionally biased region" description="Polar residues" evidence="1">
    <location>
        <begin position="39"/>
        <end position="49"/>
    </location>
</feature>